<evidence type="ECO:0000256" key="1">
    <source>
        <dbReference type="SAM" id="SignalP"/>
    </source>
</evidence>
<name>A0A7T7XNM5_9SPIR</name>
<dbReference type="GO" id="GO:0016301">
    <property type="term" value="F:kinase activity"/>
    <property type="evidence" value="ECO:0007669"/>
    <property type="project" value="UniProtKB-KW"/>
</dbReference>
<dbReference type="PROSITE" id="PS51257">
    <property type="entry name" value="PROKAR_LIPOPROTEIN"/>
    <property type="match status" value="1"/>
</dbReference>
<keyword evidence="2" id="KW-0808">Transferase</keyword>
<gene>
    <name evidence="2" type="ORF">JFL75_01515</name>
</gene>
<dbReference type="Proteomes" id="UP000595917">
    <property type="component" value="Chromosome"/>
</dbReference>
<evidence type="ECO:0000313" key="3">
    <source>
        <dbReference type="Proteomes" id="UP000595917"/>
    </source>
</evidence>
<keyword evidence="3" id="KW-1185">Reference proteome</keyword>
<dbReference type="EMBL" id="CP067089">
    <property type="protein sequence ID" value="QQO09623.1"/>
    <property type="molecule type" value="Genomic_DNA"/>
</dbReference>
<dbReference type="KEGG" id="bhc:JFL75_01515"/>
<dbReference type="AlphaFoldDB" id="A0A7T7XNM5"/>
<evidence type="ECO:0000313" key="2">
    <source>
        <dbReference type="EMBL" id="QQO09623.1"/>
    </source>
</evidence>
<feature type="signal peptide" evidence="1">
    <location>
        <begin position="1"/>
        <end position="24"/>
    </location>
</feature>
<feature type="chain" id="PRO_5031277116" evidence="1">
    <location>
        <begin position="25"/>
        <end position="417"/>
    </location>
</feature>
<proteinExistence type="predicted"/>
<protein>
    <submittedName>
        <fullName evidence="2">CotH kinase family protein</fullName>
    </submittedName>
</protein>
<dbReference type="Pfam" id="PF08757">
    <property type="entry name" value="CotH"/>
    <property type="match status" value="1"/>
</dbReference>
<reference evidence="2" key="1">
    <citation type="submission" date="2021-01" db="EMBL/GenBank/DDBJ databases">
        <title>Description of Breznakiella homolactica.</title>
        <authorList>
            <person name="Song Y."/>
            <person name="Brune A."/>
        </authorList>
    </citation>
    <scope>NUCLEOTIDE SEQUENCE</scope>
    <source>
        <strain evidence="2">RmG30</strain>
    </source>
</reference>
<organism evidence="2 3">
    <name type="scientific">Breznakiella homolactica</name>
    <dbReference type="NCBI Taxonomy" id="2798577"/>
    <lineage>
        <taxon>Bacteria</taxon>
        <taxon>Pseudomonadati</taxon>
        <taxon>Spirochaetota</taxon>
        <taxon>Spirochaetia</taxon>
        <taxon>Spirochaetales</taxon>
        <taxon>Breznakiellaceae</taxon>
        <taxon>Breznakiella</taxon>
    </lineage>
</organism>
<keyword evidence="2" id="KW-0418">Kinase</keyword>
<keyword evidence="1" id="KW-0732">Signal</keyword>
<accession>A0A7T7XNM5</accession>
<sequence>MKVTFKSVFAAGLVLLLLSSCSRTEIKDTARERLRGTVKLEQVNTGIPVVHINTAGGVPITTKGGAYINADITITDPNNADNNIETTTGIRGRGNTTWTHPKKPYRLKFDEKISLFGLEKAKSWVLLANYQDPTLIMNTVAFELGHRFGLPFTNHYNHVEVILNGVYQGSYVLTEQVQVNKGRVDIDEKTGFFLELDRYYDDEPKFRSAILGLPVMIKSPEGLSGQSSYAFIIDAVNELEAALFADSFPNNNYRDLIDIDIFIDYVMINEILKNVDLQMPGSVYMYRDGTEGARIGMGPLWDFDYGFNGAGEYFKDATGMFYNTVYREGPGGKFFNRFFEDPDFRVMYKARWNEKYADIASMESFIEKMGPMLEKSSDLNSKVWWWNKVNYLEEIGKMKTWWKNRVEYLNTEINQNF</sequence>
<dbReference type="InterPro" id="IPR014867">
    <property type="entry name" value="Spore_coat_CotH_CotH2/3/7"/>
</dbReference>
<dbReference type="RefSeq" id="WP_215626926.1">
    <property type="nucleotide sequence ID" value="NZ_CP067089.2"/>
</dbReference>